<dbReference type="InterPro" id="IPR022781">
    <property type="entry name" value="Flagellar_biosynth_FliO"/>
</dbReference>
<reference evidence="8 9" key="1">
    <citation type="submission" date="2017-08" db="EMBL/GenBank/DDBJ databases">
        <title>Infants hospitalized years apart are colonized by the same room-sourced microbial strains.</title>
        <authorList>
            <person name="Brooks B."/>
            <person name="Olm M.R."/>
            <person name="Firek B.A."/>
            <person name="Baker R."/>
            <person name="Thomas B.C."/>
            <person name="Morowitz M.J."/>
            <person name="Banfield J.F."/>
        </authorList>
    </citation>
    <scope>NUCLEOTIDE SEQUENCE [LARGE SCALE GENOMIC DNA]</scope>
    <source>
        <strain evidence="8">S2_012_000_R2_81</strain>
    </source>
</reference>
<keyword evidence="5 7" id="KW-0975">Bacterial flagellum</keyword>
<dbReference type="PANTHER" id="PTHR38766:SF1">
    <property type="entry name" value="FLAGELLAR PROTEIN FLIO"/>
    <property type="match status" value="1"/>
</dbReference>
<dbReference type="PANTHER" id="PTHR38766">
    <property type="entry name" value="FLAGELLAR PROTEIN FLIO"/>
    <property type="match status" value="1"/>
</dbReference>
<dbReference type="Pfam" id="PF04347">
    <property type="entry name" value="FliO"/>
    <property type="match status" value="1"/>
</dbReference>
<dbReference type="GO" id="GO:0044781">
    <property type="term" value="P:bacterial-type flagellum organization"/>
    <property type="evidence" value="ECO:0007669"/>
    <property type="project" value="UniProtKB-UniRule"/>
</dbReference>
<sequence length="113" mass="12236">MNASTGLLPLLWFIAIIALIPIALWLLKRTPYGRAMGGAVPGVLRVVTQLPTGTNQRVMIVEVGTGEDRRWLVLGVTPHQITTLHTLPPQAEPPAPASFAKLLGQKMERHDAA</sequence>
<keyword evidence="3 7" id="KW-1133">Transmembrane helix</keyword>
<keyword evidence="8" id="KW-0966">Cell projection</keyword>
<keyword evidence="8" id="KW-0282">Flagellum</keyword>
<evidence type="ECO:0000256" key="2">
    <source>
        <dbReference type="ARBA" id="ARBA00022692"/>
    </source>
</evidence>
<proteinExistence type="inferred from homology"/>
<evidence type="ECO:0000256" key="1">
    <source>
        <dbReference type="ARBA" id="ARBA00022475"/>
    </source>
</evidence>
<feature type="transmembrane region" description="Helical" evidence="7">
    <location>
        <begin position="6"/>
        <end position="27"/>
    </location>
</feature>
<dbReference type="EMBL" id="QFOD01000003">
    <property type="protein sequence ID" value="PZP35005.1"/>
    <property type="molecule type" value="Genomic_DNA"/>
</dbReference>
<dbReference type="GO" id="GO:0005886">
    <property type="term" value="C:plasma membrane"/>
    <property type="evidence" value="ECO:0007669"/>
    <property type="project" value="UniProtKB-SubCell"/>
</dbReference>
<keyword evidence="4 7" id="KW-0472">Membrane</keyword>
<evidence type="ECO:0000256" key="5">
    <source>
        <dbReference type="ARBA" id="ARBA00023143"/>
    </source>
</evidence>
<keyword evidence="8" id="KW-0969">Cilium</keyword>
<comment type="similarity">
    <text evidence="6 7">Belongs to the FliO/MopB family.</text>
</comment>
<evidence type="ECO:0000313" key="8">
    <source>
        <dbReference type="EMBL" id="PZP35005.1"/>
    </source>
</evidence>
<evidence type="ECO:0000313" key="9">
    <source>
        <dbReference type="Proteomes" id="UP000249633"/>
    </source>
</evidence>
<protein>
    <recommendedName>
        <fullName evidence="7">Flagellar protein</fullName>
    </recommendedName>
</protein>
<dbReference type="InterPro" id="IPR052205">
    <property type="entry name" value="FliO/MopB"/>
</dbReference>
<evidence type="ECO:0000256" key="6">
    <source>
        <dbReference type="ARBA" id="ARBA00037937"/>
    </source>
</evidence>
<accession>A0A2W5DSU3</accession>
<keyword evidence="1 7" id="KW-1003">Cell membrane</keyword>
<comment type="caution">
    <text evidence="8">The sequence shown here is derived from an EMBL/GenBank/DDBJ whole genome shotgun (WGS) entry which is preliminary data.</text>
</comment>
<gene>
    <name evidence="8" type="primary">fliO</name>
    <name evidence="8" type="ORF">DI603_03755</name>
</gene>
<name>A0A2W5DSU3_9BURK</name>
<organism evidence="8 9">
    <name type="scientific">Roseateles depolymerans</name>
    <dbReference type="NCBI Taxonomy" id="76731"/>
    <lineage>
        <taxon>Bacteria</taxon>
        <taxon>Pseudomonadati</taxon>
        <taxon>Pseudomonadota</taxon>
        <taxon>Betaproteobacteria</taxon>
        <taxon>Burkholderiales</taxon>
        <taxon>Sphaerotilaceae</taxon>
        <taxon>Roseateles</taxon>
    </lineage>
</organism>
<dbReference type="Proteomes" id="UP000249633">
    <property type="component" value="Unassembled WGS sequence"/>
</dbReference>
<evidence type="ECO:0000256" key="4">
    <source>
        <dbReference type="ARBA" id="ARBA00023136"/>
    </source>
</evidence>
<comment type="subcellular location">
    <subcellularLocation>
        <location evidence="7">Cell membrane</location>
    </subcellularLocation>
    <subcellularLocation>
        <location evidence="7">Bacterial flagellum basal body</location>
    </subcellularLocation>
</comment>
<evidence type="ECO:0000256" key="7">
    <source>
        <dbReference type="RuleBase" id="RU362064"/>
    </source>
</evidence>
<keyword evidence="2 7" id="KW-0812">Transmembrane</keyword>
<evidence type="ECO:0000256" key="3">
    <source>
        <dbReference type="ARBA" id="ARBA00022989"/>
    </source>
</evidence>
<dbReference type="GO" id="GO:0009425">
    <property type="term" value="C:bacterial-type flagellum basal body"/>
    <property type="evidence" value="ECO:0007669"/>
    <property type="project" value="UniProtKB-SubCell"/>
</dbReference>
<dbReference type="AlphaFoldDB" id="A0A2W5DSU3"/>
<dbReference type="NCBIfam" id="TIGR03500">
    <property type="entry name" value="FliO_TIGR"/>
    <property type="match status" value="1"/>
</dbReference>